<protein>
    <submittedName>
        <fullName evidence="1">Uncharacterized protein</fullName>
    </submittedName>
</protein>
<sequence length="205" mass="23352">MKNQSPVRHRLDPFTVRKRVDIYQIYTAATTLPVSVSDAKAHLGVTHSNHDSLIEDLIWGAVKQFEKRANVALSSQNWKAFVDNGYAEFELWKYPITGISSIQYYDSDNALQTLSSGDYYSNVNTGSLGWNPRPIVIFMTDIPSTYEREDAVIITINTGYSIIDYDVKQALLSWVYRKYNNPDDAVTERISFFDNVVGDNRSYGL</sequence>
<dbReference type="AlphaFoldDB" id="A0A0F9LIH3"/>
<organism evidence="1">
    <name type="scientific">marine sediment metagenome</name>
    <dbReference type="NCBI Taxonomy" id="412755"/>
    <lineage>
        <taxon>unclassified sequences</taxon>
        <taxon>metagenomes</taxon>
        <taxon>ecological metagenomes</taxon>
    </lineage>
</organism>
<dbReference type="EMBL" id="LAZR01012347">
    <property type="protein sequence ID" value="KKM27305.1"/>
    <property type="molecule type" value="Genomic_DNA"/>
</dbReference>
<proteinExistence type="predicted"/>
<dbReference type="Pfam" id="PF05135">
    <property type="entry name" value="Phage_connect_1"/>
    <property type="match status" value="1"/>
</dbReference>
<accession>A0A0F9LIH3</accession>
<dbReference type="InterPro" id="IPR021146">
    <property type="entry name" value="Phage_gp6-like_head-tail"/>
</dbReference>
<evidence type="ECO:0000313" key="1">
    <source>
        <dbReference type="EMBL" id="KKM27305.1"/>
    </source>
</evidence>
<comment type="caution">
    <text evidence="1">The sequence shown here is derived from an EMBL/GenBank/DDBJ whole genome shotgun (WGS) entry which is preliminary data.</text>
</comment>
<gene>
    <name evidence="1" type="ORF">LCGC14_1576040</name>
</gene>
<name>A0A0F9LIH3_9ZZZZ</name>
<dbReference type="Gene3D" id="1.10.3230.30">
    <property type="entry name" value="Phage gp6-like head-tail connector protein"/>
    <property type="match status" value="1"/>
</dbReference>
<dbReference type="NCBIfam" id="TIGR02215">
    <property type="entry name" value="phage_chp_gp8"/>
    <property type="match status" value="1"/>
</dbReference>
<dbReference type="InterPro" id="IPR011738">
    <property type="entry name" value="Phage_CHP"/>
</dbReference>
<reference evidence="1" key="1">
    <citation type="journal article" date="2015" name="Nature">
        <title>Complex archaea that bridge the gap between prokaryotes and eukaryotes.</title>
        <authorList>
            <person name="Spang A."/>
            <person name="Saw J.H."/>
            <person name="Jorgensen S.L."/>
            <person name="Zaremba-Niedzwiedzka K."/>
            <person name="Martijn J."/>
            <person name="Lind A.E."/>
            <person name="van Eijk R."/>
            <person name="Schleper C."/>
            <person name="Guy L."/>
            <person name="Ettema T.J."/>
        </authorList>
    </citation>
    <scope>NUCLEOTIDE SEQUENCE</scope>
</reference>